<protein>
    <submittedName>
        <fullName evidence="1">AAA domain-containing protein</fullName>
    </submittedName>
</protein>
<proteinExistence type="predicted"/>
<dbReference type="RefSeq" id="WP_092356883.1">
    <property type="nucleotide sequence ID" value="NZ_FOIN01000062.1"/>
</dbReference>
<dbReference type="SUPFAM" id="SSF52540">
    <property type="entry name" value="P-loop containing nucleoside triphosphate hydrolases"/>
    <property type="match status" value="1"/>
</dbReference>
<dbReference type="EMBL" id="FOIN01000062">
    <property type="protein sequence ID" value="SET87604.1"/>
    <property type="molecule type" value="Genomic_DNA"/>
</dbReference>
<dbReference type="Pfam" id="PF13481">
    <property type="entry name" value="AAA_25"/>
    <property type="match status" value="1"/>
</dbReference>
<reference evidence="2" key="1">
    <citation type="submission" date="2016-10" db="EMBL/GenBank/DDBJ databases">
        <authorList>
            <person name="Varghese N."/>
            <person name="Submissions S."/>
        </authorList>
    </citation>
    <scope>NUCLEOTIDE SEQUENCE [LARGE SCALE GENOMIC DNA]</scope>
    <source>
        <strain evidence="2">DSM 1551</strain>
    </source>
</reference>
<gene>
    <name evidence="1" type="ORF">SAMN04489758_1623</name>
</gene>
<name>A0A1I0HU73_9FIRM</name>
<evidence type="ECO:0000313" key="1">
    <source>
        <dbReference type="EMBL" id="SET87604.1"/>
    </source>
</evidence>
<dbReference type="OrthoDB" id="9802530at2"/>
<evidence type="ECO:0000313" key="2">
    <source>
        <dbReference type="Proteomes" id="UP000198558"/>
    </source>
</evidence>
<accession>A0A1I0HU73</accession>
<dbReference type="InterPro" id="IPR027417">
    <property type="entry name" value="P-loop_NTPase"/>
</dbReference>
<dbReference type="Gene3D" id="3.40.50.300">
    <property type="entry name" value="P-loop containing nucleotide triphosphate hydrolases"/>
    <property type="match status" value="1"/>
</dbReference>
<organism evidence="1 2">
    <name type="scientific">Thomasclavelia cocleata</name>
    <dbReference type="NCBI Taxonomy" id="69824"/>
    <lineage>
        <taxon>Bacteria</taxon>
        <taxon>Bacillati</taxon>
        <taxon>Bacillota</taxon>
        <taxon>Erysipelotrichia</taxon>
        <taxon>Erysipelotrichales</taxon>
        <taxon>Coprobacillaceae</taxon>
        <taxon>Thomasclavelia</taxon>
    </lineage>
</organism>
<dbReference type="GeneID" id="78289600"/>
<dbReference type="AlphaFoldDB" id="A0A1I0HU73"/>
<dbReference type="Proteomes" id="UP000198558">
    <property type="component" value="Unassembled WGS sequence"/>
</dbReference>
<keyword evidence="2" id="KW-1185">Reference proteome</keyword>
<sequence>MIELEITRLSQIQTTEVEWLWYPYIPFGKLTIIQGDPGSGKTMLILYLASLLSTGSPLPTEDKNIKHEPLNVIYQTSEDGYDDTIKPRLEKFKNVDFDRIVFINEDKCSLNMLDERIEQAIIRENAKLFVLDPIQAYIGQNIDMNRANEMRPLLKNLTTIAQKHQVAIVLIGHMNKGKGSKSSYRNLGSIDIHAAARSVLICGEIKNQEGVRAVAQDKSSLAQRGKPFAFRFNDEGFEWLGEYEIDADELLDGLKRYTDKDRAKDFLQRELKNSPTKAKVMYDKGSKLGFSKRTLDQAKAELDVKSFKEGKSWYWKLN</sequence>